<dbReference type="Gene3D" id="1.10.8.590">
    <property type="match status" value="1"/>
</dbReference>
<dbReference type="NCBIfam" id="TIGR00050">
    <property type="entry name" value="rRNA_methyl_1"/>
    <property type="match status" value="1"/>
</dbReference>
<evidence type="ECO:0000256" key="4">
    <source>
        <dbReference type="ARBA" id="ARBA00022691"/>
    </source>
</evidence>
<feature type="domain" description="tRNA/rRNA methyltransferase SpoU type" evidence="6">
    <location>
        <begin position="45"/>
        <end position="197"/>
    </location>
</feature>
<dbReference type="RefSeq" id="WP_074876983.1">
    <property type="nucleotide sequence ID" value="NZ_FOXI01000004.1"/>
</dbReference>
<evidence type="ECO:0000256" key="5">
    <source>
        <dbReference type="SAM" id="MobiDB-lite"/>
    </source>
</evidence>
<dbReference type="InterPro" id="IPR004384">
    <property type="entry name" value="RNA_MeTrfase_TrmJ/LasT"/>
</dbReference>
<dbReference type="GO" id="GO:0008173">
    <property type="term" value="F:RNA methyltransferase activity"/>
    <property type="evidence" value="ECO:0007669"/>
    <property type="project" value="InterPro"/>
</dbReference>
<comment type="similarity">
    <text evidence="1">Belongs to the class IV-like SAM-binding methyltransferase superfamily. RNA methyltransferase TrmH family.</text>
</comment>
<dbReference type="PIRSF" id="PIRSF004808">
    <property type="entry name" value="LasT"/>
    <property type="match status" value="1"/>
</dbReference>
<feature type="compositionally biased region" description="Acidic residues" evidence="5">
    <location>
        <begin position="27"/>
        <end position="40"/>
    </location>
</feature>
<sequence length="296" mass="32617">MSEDRPADAGATAASDADGAANTDGTVDADDAASDSTVDDATPDISVCIVDPQTPGNVGTIARAMKNFGVEDLLLIDPPEIEPDGEAYGFAGHAREDVLPGAEEISFDELRANYHTVGFTAITGEDSRKHVRFPYSTPADLVEELRGVDAPVALVFGREDKGLSNEELSRLDQVASIPADPDYPVMNLGQAATVTLYELRTLTVEDTQLPDTEPHRADPETVERFHDYWDEFLTAMGHREHKHEKTERMFRRLVGRADPTDREVTTLLGVLRRATDQLEERKELLDELGEEDELRR</sequence>
<dbReference type="InterPro" id="IPR001537">
    <property type="entry name" value="SpoU_MeTrfase"/>
</dbReference>
<keyword evidence="4" id="KW-0949">S-adenosyl-L-methionine</keyword>
<dbReference type="GO" id="GO:0003723">
    <property type="term" value="F:RNA binding"/>
    <property type="evidence" value="ECO:0007669"/>
    <property type="project" value="InterPro"/>
</dbReference>
<dbReference type="EMBL" id="FOXI01000004">
    <property type="protein sequence ID" value="SFP49151.1"/>
    <property type="molecule type" value="Genomic_DNA"/>
</dbReference>
<keyword evidence="2 7" id="KW-0489">Methyltransferase</keyword>
<name>A0A1I5QSY6_9EURY</name>
<dbReference type="GO" id="GO:0002128">
    <property type="term" value="P:tRNA nucleoside ribose methylation"/>
    <property type="evidence" value="ECO:0007669"/>
    <property type="project" value="TreeGrafter"/>
</dbReference>
<protein>
    <submittedName>
        <fullName evidence="7">RNA methyltransferase, TrmH family, group 1</fullName>
    </submittedName>
</protein>
<dbReference type="Proteomes" id="UP000183769">
    <property type="component" value="Unassembled WGS sequence"/>
</dbReference>
<reference evidence="8" key="1">
    <citation type="submission" date="2016-10" db="EMBL/GenBank/DDBJ databases">
        <authorList>
            <person name="Varghese N."/>
            <person name="Submissions S."/>
        </authorList>
    </citation>
    <scope>NUCLEOTIDE SEQUENCE [LARGE SCALE GENOMIC DNA]</scope>
    <source>
        <strain evidence="8">CGMCC 1.10329</strain>
    </source>
</reference>
<evidence type="ECO:0000313" key="7">
    <source>
        <dbReference type="EMBL" id="SFP49151.1"/>
    </source>
</evidence>
<feature type="region of interest" description="Disordered" evidence="5">
    <location>
        <begin position="1"/>
        <end position="40"/>
    </location>
</feature>
<dbReference type="Gene3D" id="3.40.1280.10">
    <property type="match status" value="1"/>
</dbReference>
<feature type="compositionally biased region" description="Low complexity" evidence="5">
    <location>
        <begin position="8"/>
        <end position="26"/>
    </location>
</feature>
<dbReference type="PANTHER" id="PTHR42786">
    <property type="entry name" value="TRNA/RRNA METHYLTRANSFERASE"/>
    <property type="match status" value="1"/>
</dbReference>
<dbReference type="InterPro" id="IPR029026">
    <property type="entry name" value="tRNA_m1G_MTases_N"/>
</dbReference>
<gene>
    <name evidence="7" type="ORF">SAMN05216277_10462</name>
</gene>
<evidence type="ECO:0000256" key="3">
    <source>
        <dbReference type="ARBA" id="ARBA00022679"/>
    </source>
</evidence>
<dbReference type="PANTHER" id="PTHR42786:SF2">
    <property type="entry name" value="TRNA (CYTIDINE_URIDINE-2'-O-)-METHYLTRANSFERASE TRMJ"/>
    <property type="match status" value="1"/>
</dbReference>
<dbReference type="SUPFAM" id="SSF75217">
    <property type="entry name" value="alpha/beta knot"/>
    <property type="match status" value="1"/>
</dbReference>
<dbReference type="CDD" id="cd18093">
    <property type="entry name" value="SpoU-like_TrmJ"/>
    <property type="match status" value="1"/>
</dbReference>
<organism evidence="7 8">
    <name type="scientific">Halolamina pelagica</name>
    <dbReference type="NCBI Taxonomy" id="699431"/>
    <lineage>
        <taxon>Archaea</taxon>
        <taxon>Methanobacteriati</taxon>
        <taxon>Methanobacteriota</taxon>
        <taxon>Stenosarchaea group</taxon>
        <taxon>Halobacteria</taxon>
        <taxon>Halobacteriales</taxon>
        <taxon>Haloferacaceae</taxon>
    </lineage>
</organism>
<accession>A0A1I5QSY6</accession>
<dbReference type="AlphaFoldDB" id="A0A1I5QSY6"/>
<evidence type="ECO:0000256" key="2">
    <source>
        <dbReference type="ARBA" id="ARBA00022603"/>
    </source>
</evidence>
<dbReference type="Pfam" id="PF00588">
    <property type="entry name" value="SpoU_methylase"/>
    <property type="match status" value="1"/>
</dbReference>
<proteinExistence type="inferred from homology"/>
<evidence type="ECO:0000259" key="6">
    <source>
        <dbReference type="Pfam" id="PF00588"/>
    </source>
</evidence>
<keyword evidence="8" id="KW-1185">Reference proteome</keyword>
<dbReference type="GO" id="GO:0005829">
    <property type="term" value="C:cytosol"/>
    <property type="evidence" value="ECO:0007669"/>
    <property type="project" value="TreeGrafter"/>
</dbReference>
<dbReference type="InterPro" id="IPR029028">
    <property type="entry name" value="Alpha/beta_knot_MTases"/>
</dbReference>
<evidence type="ECO:0000313" key="8">
    <source>
        <dbReference type="Proteomes" id="UP000183769"/>
    </source>
</evidence>
<dbReference type="OrthoDB" id="372184at2157"/>
<keyword evidence="3 7" id="KW-0808">Transferase</keyword>
<evidence type="ECO:0000256" key="1">
    <source>
        <dbReference type="ARBA" id="ARBA00007228"/>
    </source>
</evidence>